<organism evidence="2 3">
    <name type="scientific">Deinococcus hopiensis KR-140</name>
    <dbReference type="NCBI Taxonomy" id="695939"/>
    <lineage>
        <taxon>Bacteria</taxon>
        <taxon>Thermotogati</taxon>
        <taxon>Deinococcota</taxon>
        <taxon>Deinococci</taxon>
        <taxon>Deinococcales</taxon>
        <taxon>Deinococcaceae</taxon>
        <taxon>Deinococcus</taxon>
    </lineage>
</organism>
<keyword evidence="1" id="KW-0812">Transmembrane</keyword>
<reference evidence="2 3" key="1">
    <citation type="submission" date="2017-04" db="EMBL/GenBank/DDBJ databases">
        <authorList>
            <person name="Afonso C.L."/>
            <person name="Miller P.J."/>
            <person name="Scott M.A."/>
            <person name="Spackman E."/>
            <person name="Goraichik I."/>
            <person name="Dimitrov K.M."/>
            <person name="Suarez D.L."/>
            <person name="Swayne D.E."/>
        </authorList>
    </citation>
    <scope>NUCLEOTIDE SEQUENCE [LARGE SCALE GENOMIC DNA]</scope>
    <source>
        <strain evidence="2 3">KR-140</strain>
    </source>
</reference>
<evidence type="ECO:0000313" key="3">
    <source>
        <dbReference type="Proteomes" id="UP000192582"/>
    </source>
</evidence>
<sequence length="101" mass="11724">MNIIMRCLFILFVILTVYVYMLAAYFNRSTLERNTSSDVFGRIARDMAEGCAKQEKLIGNCQDRDFSKDKLYQVVVINSGKSRISFVKSIYAPIQVYIYEK</sequence>
<keyword evidence="1" id="KW-0472">Membrane</keyword>
<keyword evidence="1" id="KW-1133">Transmembrane helix</keyword>
<evidence type="ECO:0000313" key="2">
    <source>
        <dbReference type="EMBL" id="SMB85772.1"/>
    </source>
</evidence>
<dbReference type="STRING" id="695939.SAMN00790413_03534"/>
<proteinExistence type="predicted"/>
<evidence type="ECO:0000256" key="1">
    <source>
        <dbReference type="SAM" id="Phobius"/>
    </source>
</evidence>
<dbReference type="EMBL" id="FWWU01000008">
    <property type="protein sequence ID" value="SMB85772.1"/>
    <property type="molecule type" value="Genomic_DNA"/>
</dbReference>
<accession>A0A1W1UXG7</accession>
<gene>
    <name evidence="2" type="ORF">SAMN00790413_03534</name>
</gene>
<feature type="transmembrane region" description="Helical" evidence="1">
    <location>
        <begin position="7"/>
        <end position="26"/>
    </location>
</feature>
<protein>
    <submittedName>
        <fullName evidence="2">Uncharacterized protein</fullName>
    </submittedName>
</protein>
<dbReference type="AlphaFoldDB" id="A0A1W1UXG7"/>
<name>A0A1W1UXG7_9DEIO</name>
<dbReference type="Proteomes" id="UP000192582">
    <property type="component" value="Unassembled WGS sequence"/>
</dbReference>
<keyword evidence="3" id="KW-1185">Reference proteome</keyword>